<keyword evidence="1" id="KW-0812">Transmembrane</keyword>
<organism evidence="2 3">
    <name type="scientific">Negativicoccus succinicivorans</name>
    <dbReference type="NCBI Taxonomy" id="620903"/>
    <lineage>
        <taxon>Bacteria</taxon>
        <taxon>Bacillati</taxon>
        <taxon>Bacillota</taxon>
        <taxon>Negativicutes</taxon>
        <taxon>Veillonellales</taxon>
        <taxon>Veillonellaceae</taxon>
        <taxon>Negativicoccus</taxon>
    </lineage>
</organism>
<accession>A0A841R008</accession>
<protein>
    <recommendedName>
        <fullName evidence="4">DUF2905 domain-containing protein</fullName>
    </recommendedName>
</protein>
<dbReference type="AlphaFoldDB" id="A0A841R008"/>
<dbReference type="Proteomes" id="UP000591941">
    <property type="component" value="Unassembled WGS sequence"/>
</dbReference>
<evidence type="ECO:0000313" key="3">
    <source>
        <dbReference type="Proteomes" id="UP000591941"/>
    </source>
</evidence>
<feature type="transmembrane region" description="Helical" evidence="1">
    <location>
        <begin position="43"/>
        <end position="65"/>
    </location>
</feature>
<dbReference type="OrthoDB" id="9811610at2"/>
<dbReference type="PANTHER" id="PTHR36443">
    <property type="entry name" value="BSR5223 PROTEIN"/>
    <property type="match status" value="1"/>
</dbReference>
<keyword evidence="3" id="KW-1185">Reference proteome</keyword>
<dbReference type="EMBL" id="JACHHI010000007">
    <property type="protein sequence ID" value="MBB6478264.1"/>
    <property type="molecule type" value="Genomic_DNA"/>
</dbReference>
<reference evidence="2 3" key="1">
    <citation type="submission" date="2020-08" db="EMBL/GenBank/DDBJ databases">
        <title>Genomic Encyclopedia of Type Strains, Phase IV (KMG-IV): sequencing the most valuable type-strain genomes for metagenomic binning, comparative biology and taxonomic classification.</title>
        <authorList>
            <person name="Goeker M."/>
        </authorList>
    </citation>
    <scope>NUCLEOTIDE SEQUENCE [LARGE SCALE GENOMIC DNA]</scope>
    <source>
        <strain evidence="2 3">DSM 21255</strain>
    </source>
</reference>
<dbReference type="PANTHER" id="PTHR36443:SF1">
    <property type="entry name" value="BSR5223 PROTEIN"/>
    <property type="match status" value="1"/>
</dbReference>
<gene>
    <name evidence="2" type="ORF">HNR45_001335</name>
</gene>
<name>A0A841R008_9FIRM</name>
<dbReference type="GeneID" id="93486589"/>
<dbReference type="InterPro" id="IPR021320">
    <property type="entry name" value="DUF2905"/>
</dbReference>
<dbReference type="RefSeq" id="WP_159823296.1">
    <property type="nucleotide sequence ID" value="NZ_CABWNB010000005.1"/>
</dbReference>
<comment type="caution">
    <text evidence="2">The sequence shown here is derived from an EMBL/GenBank/DDBJ whole genome shotgun (WGS) entry which is preliminary data.</text>
</comment>
<keyword evidence="1" id="KW-0472">Membrane</keyword>
<keyword evidence="1" id="KW-1133">Transmembrane helix</keyword>
<dbReference type="Pfam" id="PF11146">
    <property type="entry name" value="DUF2905"/>
    <property type="match status" value="1"/>
</dbReference>
<proteinExistence type="predicted"/>
<evidence type="ECO:0000256" key="1">
    <source>
        <dbReference type="SAM" id="Phobius"/>
    </source>
</evidence>
<sequence length="68" mass="7426">MGKMLMILGAVLLLVGAYMHFGGHFLPLGKLPGDISFTKGNTTFFFPLGTSILLSIVLTLVLQLFTRR</sequence>
<evidence type="ECO:0008006" key="4">
    <source>
        <dbReference type="Google" id="ProtNLM"/>
    </source>
</evidence>
<evidence type="ECO:0000313" key="2">
    <source>
        <dbReference type="EMBL" id="MBB6478264.1"/>
    </source>
</evidence>